<accession>A0A6A6HRT0</accession>
<dbReference type="PANTHER" id="PTHR48081">
    <property type="entry name" value="AB HYDROLASE SUPERFAMILY PROTEIN C4A8.06C"/>
    <property type="match status" value="1"/>
</dbReference>
<evidence type="ECO:0000259" key="2">
    <source>
        <dbReference type="Pfam" id="PF07859"/>
    </source>
</evidence>
<feature type="domain" description="Alpha/beta hydrolase fold-3" evidence="2">
    <location>
        <begin position="103"/>
        <end position="325"/>
    </location>
</feature>
<dbReference type="Pfam" id="PF07859">
    <property type="entry name" value="Abhydrolase_3"/>
    <property type="match status" value="1"/>
</dbReference>
<organism evidence="3 4">
    <name type="scientific">Trematosphaeria pertusa</name>
    <dbReference type="NCBI Taxonomy" id="390896"/>
    <lineage>
        <taxon>Eukaryota</taxon>
        <taxon>Fungi</taxon>
        <taxon>Dikarya</taxon>
        <taxon>Ascomycota</taxon>
        <taxon>Pezizomycotina</taxon>
        <taxon>Dothideomycetes</taxon>
        <taxon>Pleosporomycetidae</taxon>
        <taxon>Pleosporales</taxon>
        <taxon>Massarineae</taxon>
        <taxon>Trematosphaeriaceae</taxon>
        <taxon>Trematosphaeria</taxon>
    </lineage>
</organism>
<reference evidence="3" key="1">
    <citation type="journal article" date="2020" name="Stud. Mycol.">
        <title>101 Dothideomycetes genomes: a test case for predicting lifestyles and emergence of pathogens.</title>
        <authorList>
            <person name="Haridas S."/>
            <person name="Albert R."/>
            <person name="Binder M."/>
            <person name="Bloem J."/>
            <person name="Labutti K."/>
            <person name="Salamov A."/>
            <person name="Andreopoulos B."/>
            <person name="Baker S."/>
            <person name="Barry K."/>
            <person name="Bills G."/>
            <person name="Bluhm B."/>
            <person name="Cannon C."/>
            <person name="Castanera R."/>
            <person name="Culley D."/>
            <person name="Daum C."/>
            <person name="Ezra D."/>
            <person name="Gonzalez J."/>
            <person name="Henrissat B."/>
            <person name="Kuo A."/>
            <person name="Liang C."/>
            <person name="Lipzen A."/>
            <person name="Lutzoni F."/>
            <person name="Magnuson J."/>
            <person name="Mondo S."/>
            <person name="Nolan M."/>
            <person name="Ohm R."/>
            <person name="Pangilinan J."/>
            <person name="Park H.-J."/>
            <person name="Ramirez L."/>
            <person name="Alfaro M."/>
            <person name="Sun H."/>
            <person name="Tritt A."/>
            <person name="Yoshinaga Y."/>
            <person name="Zwiers L.-H."/>
            <person name="Turgeon B."/>
            <person name="Goodwin S."/>
            <person name="Spatafora J."/>
            <person name="Crous P."/>
            <person name="Grigoriev I."/>
        </authorList>
    </citation>
    <scope>NUCLEOTIDE SEQUENCE</scope>
    <source>
        <strain evidence="3">CBS 122368</strain>
    </source>
</reference>
<name>A0A6A6HRT0_9PLEO</name>
<dbReference type="InterPro" id="IPR029058">
    <property type="entry name" value="AB_hydrolase_fold"/>
</dbReference>
<dbReference type="InterPro" id="IPR013094">
    <property type="entry name" value="AB_hydrolase_3"/>
</dbReference>
<sequence>MALSYLSAKLSILPRLFQPSYDAIFSTLPFSQRWRLLLLQPINLLAALLTAPYWLFNNRYSVLYIPTRSGTQRCLLFQPPVSKPRKQKKEKEEEDKPRPLHIDLHGGAFIGGSPEQGARWCAYLSDNTGAVVVSCSYRVAPRHVFPAAHDDVDDVVSWVLDHAAAELNADPNLLTVGGASVGANLALSVAQYLLHRRSVSSPPTTLTYTATAKGLLAFCAPVDFRLPPEEKPRPPNFPTRDPLSFLMPLYDAYAGGPTRQRAWDDARLNSFLAGREMLPRDVLFVAAGVDILLDEQVRFVERVRAEGEGEGVEMRVWERGFHGWLELPKFVLEKERMEAFETSVAFIKRVHRKYGFDFDVGKRVD</sequence>
<dbReference type="InterPro" id="IPR050300">
    <property type="entry name" value="GDXG_lipolytic_enzyme"/>
</dbReference>
<gene>
    <name evidence="3" type="ORF">BU26DRAFT_205562</name>
</gene>
<dbReference type="RefSeq" id="XP_033675691.1">
    <property type="nucleotide sequence ID" value="XM_033820587.1"/>
</dbReference>
<dbReference type="GO" id="GO:0016787">
    <property type="term" value="F:hydrolase activity"/>
    <property type="evidence" value="ECO:0007669"/>
    <property type="project" value="UniProtKB-KW"/>
</dbReference>
<keyword evidence="4" id="KW-1185">Reference proteome</keyword>
<dbReference type="EMBL" id="ML987216">
    <property type="protein sequence ID" value="KAF2240687.1"/>
    <property type="molecule type" value="Genomic_DNA"/>
</dbReference>
<dbReference type="OrthoDB" id="408631at2759"/>
<dbReference type="Gene3D" id="3.40.50.1820">
    <property type="entry name" value="alpha/beta hydrolase"/>
    <property type="match status" value="1"/>
</dbReference>
<proteinExistence type="predicted"/>
<evidence type="ECO:0000256" key="1">
    <source>
        <dbReference type="ARBA" id="ARBA00022801"/>
    </source>
</evidence>
<protein>
    <submittedName>
        <fullName evidence="3">Alpha/beta-hydrolase</fullName>
    </submittedName>
</protein>
<evidence type="ECO:0000313" key="4">
    <source>
        <dbReference type="Proteomes" id="UP000800094"/>
    </source>
</evidence>
<evidence type="ECO:0000313" key="3">
    <source>
        <dbReference type="EMBL" id="KAF2240687.1"/>
    </source>
</evidence>
<keyword evidence="1 3" id="KW-0378">Hydrolase</keyword>
<dbReference type="AlphaFoldDB" id="A0A6A6HRT0"/>
<dbReference type="GeneID" id="54573917"/>
<dbReference type="Proteomes" id="UP000800094">
    <property type="component" value="Unassembled WGS sequence"/>
</dbReference>
<dbReference type="SUPFAM" id="SSF53474">
    <property type="entry name" value="alpha/beta-Hydrolases"/>
    <property type="match status" value="1"/>
</dbReference>